<reference evidence="7" key="1">
    <citation type="journal article" date="2016" name="Chem. Sci.">
        <title>Unique post-translational oxime formation in the biosynthesis of the azolemycin complex of novel ribosomal peptides from Streptomyces sp. FXJ1.264.</title>
        <authorList>
            <person name="Liu N."/>
            <person name="Song L."/>
            <person name="Liu M."/>
            <person name="Shang F."/>
            <person name="Anderson Z."/>
            <person name="Fox D.J."/>
            <person name="Challis G.L."/>
            <person name="Huang Y."/>
        </authorList>
    </citation>
    <scope>NUCLEOTIDE SEQUENCE</scope>
    <source>
        <strain evidence="7">FXJ1.264</strain>
    </source>
</reference>
<comment type="similarity">
    <text evidence="2 6">Belongs to the UPF0677 family.</text>
</comment>
<name>A0A142D838_9ACTN</name>
<comment type="function">
    <text evidence="1 6">Exhibits S-adenosyl-L-methionine-dependent methyltransferase activity.</text>
</comment>
<keyword evidence="4 7" id="KW-0808">Transferase</keyword>
<dbReference type="SUPFAM" id="SSF53335">
    <property type="entry name" value="S-adenosyl-L-methionine-dependent methyltransferases"/>
    <property type="match status" value="1"/>
</dbReference>
<evidence type="ECO:0000256" key="2">
    <source>
        <dbReference type="ARBA" id="ARBA00008138"/>
    </source>
</evidence>
<evidence type="ECO:0000256" key="4">
    <source>
        <dbReference type="ARBA" id="ARBA00022679"/>
    </source>
</evidence>
<accession>A0A142D838</accession>
<dbReference type="Gene3D" id="3.40.50.150">
    <property type="entry name" value="Vaccinia Virus protein VP39"/>
    <property type="match status" value="1"/>
</dbReference>
<keyword evidence="5 6" id="KW-0949">S-adenosyl-L-methionine</keyword>
<evidence type="ECO:0000256" key="1">
    <source>
        <dbReference type="ARBA" id="ARBA00003907"/>
    </source>
</evidence>
<dbReference type="EMBL" id="KT336319">
    <property type="protein sequence ID" value="AMQ23507.1"/>
    <property type="molecule type" value="Genomic_DNA"/>
</dbReference>
<dbReference type="InterPro" id="IPR029063">
    <property type="entry name" value="SAM-dependent_MTases_sf"/>
</dbReference>
<evidence type="ECO:0000313" key="7">
    <source>
        <dbReference type="EMBL" id="AMQ23507.1"/>
    </source>
</evidence>
<dbReference type="GO" id="GO:0008168">
    <property type="term" value="F:methyltransferase activity"/>
    <property type="evidence" value="ECO:0007669"/>
    <property type="project" value="UniProtKB-UniRule"/>
</dbReference>
<dbReference type="NCBIfam" id="TIGR00027">
    <property type="entry name" value="mthyl_TIGR00027"/>
    <property type="match status" value="1"/>
</dbReference>
<dbReference type="InterPro" id="IPR007213">
    <property type="entry name" value="Ppm1/Ppm2/Tcmp"/>
</dbReference>
<dbReference type="PANTHER" id="PTHR43619">
    <property type="entry name" value="S-ADENOSYL-L-METHIONINE-DEPENDENT METHYLTRANSFERASE YKTD-RELATED"/>
    <property type="match status" value="1"/>
</dbReference>
<evidence type="ECO:0000256" key="5">
    <source>
        <dbReference type="ARBA" id="ARBA00022691"/>
    </source>
</evidence>
<protein>
    <recommendedName>
        <fullName evidence="6">S-adenosyl-L-methionine-dependent methyltransferase</fullName>
        <ecNumber evidence="6">2.1.1.-</ecNumber>
    </recommendedName>
</protein>
<dbReference type="PANTHER" id="PTHR43619:SF2">
    <property type="entry name" value="S-ADENOSYL-L-METHIONINE-DEPENDENT METHYLTRANSFERASES SUPERFAMILY PROTEIN"/>
    <property type="match status" value="1"/>
</dbReference>
<dbReference type="Pfam" id="PF04072">
    <property type="entry name" value="LCM"/>
    <property type="match status" value="1"/>
</dbReference>
<sequence>MTPADSEPPPLPTVCRTAVWTAQMRADESRVPNACAVDPWAAEFVAAAGPQGPPPGGPEARSFLHDGVAVRTRYFDDYLLEAVAGGCSQVVLLGAGLDARAFRLPWPRPVEVFEVDLPDLLDFKNRVVGGRAPAAARRVTVAADLRDAWAEALIAAGFDPARRTAWLCEGTLVYLEPGQADAVVCTMAAHSPPGSEVGAETMTSQGRLDCLRSCHDALSADGAPWRCSLSDPAAWWAERGWRMTVPDPASLPYAAERMAPYLPMLRQAGDAGGWLLTGTRCGPGPAAPPA</sequence>
<keyword evidence="3 6" id="KW-0489">Methyltransferase</keyword>
<evidence type="ECO:0000256" key="3">
    <source>
        <dbReference type="ARBA" id="ARBA00022603"/>
    </source>
</evidence>
<dbReference type="GO" id="GO:0032259">
    <property type="term" value="P:methylation"/>
    <property type="evidence" value="ECO:0007669"/>
    <property type="project" value="UniProtKB-KW"/>
</dbReference>
<evidence type="ECO:0000256" key="6">
    <source>
        <dbReference type="RuleBase" id="RU362030"/>
    </source>
</evidence>
<dbReference type="InterPro" id="IPR011610">
    <property type="entry name" value="SAM_mthyl_Trfase_ML2640-like"/>
</dbReference>
<proteinExistence type="inferred from homology"/>
<dbReference type="AlphaFoldDB" id="A0A142D838"/>
<dbReference type="EC" id="2.1.1.-" evidence="6"/>
<organism evidence="7">
    <name type="scientific">Streptomyces sp. FXJ1.264</name>
    <dbReference type="NCBI Taxonomy" id="634337"/>
    <lineage>
        <taxon>Bacteria</taxon>
        <taxon>Bacillati</taxon>
        <taxon>Actinomycetota</taxon>
        <taxon>Actinomycetes</taxon>
        <taxon>Kitasatosporales</taxon>
        <taxon>Streptomycetaceae</taxon>
        <taxon>Streptomyces</taxon>
    </lineage>
</organism>